<gene>
    <name evidence="2" type="ORF">AVDCRST_MAG19-2341</name>
</gene>
<feature type="compositionally biased region" description="Pro residues" evidence="1">
    <location>
        <begin position="16"/>
        <end position="27"/>
    </location>
</feature>
<evidence type="ECO:0000313" key="2">
    <source>
        <dbReference type="EMBL" id="CAA9566708.1"/>
    </source>
</evidence>
<name>A0A6J4V2L1_9BACT</name>
<organism evidence="2">
    <name type="scientific">uncultured Thermomicrobiales bacterium</name>
    <dbReference type="NCBI Taxonomy" id="1645740"/>
    <lineage>
        <taxon>Bacteria</taxon>
        <taxon>Pseudomonadati</taxon>
        <taxon>Thermomicrobiota</taxon>
        <taxon>Thermomicrobia</taxon>
        <taxon>Thermomicrobiales</taxon>
        <taxon>environmental samples</taxon>
    </lineage>
</organism>
<protein>
    <submittedName>
        <fullName evidence="2">Dipeptide transport system permease protein DppC</fullName>
    </submittedName>
</protein>
<feature type="compositionally biased region" description="Basic residues" evidence="1">
    <location>
        <begin position="129"/>
        <end position="142"/>
    </location>
</feature>
<feature type="non-terminal residue" evidence="2">
    <location>
        <position position="1"/>
    </location>
</feature>
<proteinExistence type="predicted"/>
<feature type="non-terminal residue" evidence="2">
    <location>
        <position position="317"/>
    </location>
</feature>
<feature type="compositionally biased region" description="Basic residues" evidence="1">
    <location>
        <begin position="287"/>
        <end position="317"/>
    </location>
</feature>
<reference evidence="2" key="1">
    <citation type="submission" date="2020-02" db="EMBL/GenBank/DDBJ databases">
        <authorList>
            <person name="Meier V. D."/>
        </authorList>
    </citation>
    <scope>NUCLEOTIDE SEQUENCE</scope>
    <source>
        <strain evidence="2">AVDCRST_MAG19</strain>
    </source>
</reference>
<feature type="compositionally biased region" description="Basic and acidic residues" evidence="1">
    <location>
        <begin position="219"/>
        <end position="251"/>
    </location>
</feature>
<accession>A0A6J4V2L1</accession>
<feature type="compositionally biased region" description="Basic residues" evidence="1">
    <location>
        <begin position="207"/>
        <end position="218"/>
    </location>
</feature>
<sequence>GPSPTERAPRRRTTPPSRPRPGDPRPSPSDTNPRLLPAFVAPLPAEQGCPRLPGGLRRHRRPRPRRRADLGPGYRLRLPGEPPRRQAQAPDDRRLPPRQRRQRPRHPDPPPLRRPRLAPGRLPLDRGHPYRRRRGRPRRRLLRAHDRCGPDAPRRRPPLGPQSAALDPDRHPLPARPGRPRADPGGRLLARYRPDRSRRGAVPPAARLRRCRPRRRCHPGSDHRPPRSPERDADHRRLRLPLDPRPDHCRELPLLPWRRRPGTDPVLGQHARRGDPFLPHQRQQHRDPRHRHLRHRPHPLPRRQRRPRRLRPPPRRL</sequence>
<feature type="compositionally biased region" description="Basic residues" evidence="1">
    <location>
        <begin position="56"/>
        <end position="66"/>
    </location>
</feature>
<dbReference type="AlphaFoldDB" id="A0A6J4V2L1"/>
<evidence type="ECO:0000256" key="1">
    <source>
        <dbReference type="SAM" id="MobiDB-lite"/>
    </source>
</evidence>
<dbReference type="EMBL" id="CADCWL010000109">
    <property type="protein sequence ID" value="CAA9566708.1"/>
    <property type="molecule type" value="Genomic_DNA"/>
</dbReference>
<feature type="compositionally biased region" description="Basic and acidic residues" evidence="1">
    <location>
        <begin position="143"/>
        <end position="154"/>
    </location>
</feature>
<feature type="region of interest" description="Disordered" evidence="1">
    <location>
        <begin position="1"/>
        <end position="317"/>
    </location>
</feature>